<dbReference type="CDD" id="cd18787">
    <property type="entry name" value="SF2_C_DEAD"/>
    <property type="match status" value="1"/>
</dbReference>
<feature type="domain" description="Helicase ATP-binding" evidence="8">
    <location>
        <begin position="175"/>
        <end position="306"/>
    </location>
</feature>
<comment type="catalytic activity">
    <reaction evidence="7">
        <text>ATP + H2O = ADP + phosphate + H(+)</text>
        <dbReference type="Rhea" id="RHEA:13065"/>
        <dbReference type="ChEBI" id="CHEBI:15377"/>
        <dbReference type="ChEBI" id="CHEBI:15378"/>
        <dbReference type="ChEBI" id="CHEBI:30616"/>
        <dbReference type="ChEBI" id="CHEBI:43474"/>
        <dbReference type="ChEBI" id="CHEBI:456216"/>
        <dbReference type="EC" id="3.6.4.13"/>
    </reaction>
</comment>
<dbReference type="SUPFAM" id="SSF57850">
    <property type="entry name" value="RING/U-box"/>
    <property type="match status" value="1"/>
</dbReference>
<name>A0A812WL58_SYMPI</name>
<dbReference type="AlphaFoldDB" id="A0A812WL58"/>
<dbReference type="PROSITE" id="PS51698">
    <property type="entry name" value="U_BOX"/>
    <property type="match status" value="1"/>
</dbReference>
<dbReference type="PROSITE" id="PS51194">
    <property type="entry name" value="HELICASE_CTER"/>
    <property type="match status" value="1"/>
</dbReference>
<evidence type="ECO:0000259" key="10">
    <source>
        <dbReference type="PROSITE" id="PS51195"/>
    </source>
</evidence>
<evidence type="ECO:0000313" key="13">
    <source>
        <dbReference type="Proteomes" id="UP000649617"/>
    </source>
</evidence>
<feature type="domain" description="U-box" evidence="11">
    <location>
        <begin position="17"/>
        <end position="91"/>
    </location>
</feature>
<comment type="similarity">
    <text evidence="7">Belongs to the DEAD box helicase family.</text>
</comment>
<dbReference type="Proteomes" id="UP000649617">
    <property type="component" value="Unassembled WGS sequence"/>
</dbReference>
<evidence type="ECO:0000259" key="9">
    <source>
        <dbReference type="PROSITE" id="PS51194"/>
    </source>
</evidence>
<dbReference type="InterPro" id="IPR001650">
    <property type="entry name" value="Helicase_C-like"/>
</dbReference>
<evidence type="ECO:0000256" key="6">
    <source>
        <dbReference type="PROSITE-ProRule" id="PRU00552"/>
    </source>
</evidence>
<dbReference type="OrthoDB" id="629492at2759"/>
<keyword evidence="2 7" id="KW-0378">Hydrolase</keyword>
<evidence type="ECO:0000256" key="1">
    <source>
        <dbReference type="ARBA" id="ARBA00022741"/>
    </source>
</evidence>
<evidence type="ECO:0000256" key="7">
    <source>
        <dbReference type="RuleBase" id="RU365068"/>
    </source>
</evidence>
<evidence type="ECO:0000256" key="5">
    <source>
        <dbReference type="ARBA" id="ARBA00022884"/>
    </source>
</evidence>
<dbReference type="GO" id="GO:0005524">
    <property type="term" value="F:ATP binding"/>
    <property type="evidence" value="ECO:0007669"/>
    <property type="project" value="UniProtKB-UniRule"/>
</dbReference>
<dbReference type="PROSITE" id="PS51195">
    <property type="entry name" value="Q_MOTIF"/>
    <property type="match status" value="1"/>
</dbReference>
<dbReference type="PROSITE" id="PS51192">
    <property type="entry name" value="HELICASE_ATP_BIND_1"/>
    <property type="match status" value="1"/>
</dbReference>
<dbReference type="Pfam" id="PF04564">
    <property type="entry name" value="U-box"/>
    <property type="match status" value="1"/>
</dbReference>
<keyword evidence="3 7" id="KW-0347">Helicase</keyword>
<organism evidence="12 13">
    <name type="scientific">Symbiodinium pilosum</name>
    <name type="common">Dinoflagellate</name>
    <dbReference type="NCBI Taxonomy" id="2952"/>
    <lineage>
        <taxon>Eukaryota</taxon>
        <taxon>Sar</taxon>
        <taxon>Alveolata</taxon>
        <taxon>Dinophyceae</taxon>
        <taxon>Suessiales</taxon>
        <taxon>Symbiodiniaceae</taxon>
        <taxon>Symbiodinium</taxon>
    </lineage>
</organism>
<evidence type="ECO:0000259" key="8">
    <source>
        <dbReference type="PROSITE" id="PS51192"/>
    </source>
</evidence>
<dbReference type="Gene3D" id="3.40.50.300">
    <property type="entry name" value="P-loop containing nucleotide triphosphate hydrolases"/>
    <property type="match status" value="2"/>
</dbReference>
<evidence type="ECO:0000256" key="3">
    <source>
        <dbReference type="ARBA" id="ARBA00022806"/>
    </source>
</evidence>
<dbReference type="PANTHER" id="PTHR24031">
    <property type="entry name" value="RNA HELICASE"/>
    <property type="match status" value="1"/>
</dbReference>
<evidence type="ECO:0000256" key="4">
    <source>
        <dbReference type="ARBA" id="ARBA00022840"/>
    </source>
</evidence>
<dbReference type="SMART" id="SM00490">
    <property type="entry name" value="HELICc"/>
    <property type="match status" value="1"/>
</dbReference>
<evidence type="ECO:0000313" key="12">
    <source>
        <dbReference type="EMBL" id="CAE7677045.1"/>
    </source>
</evidence>
<keyword evidence="13" id="KW-1185">Reference proteome</keyword>
<dbReference type="InterPro" id="IPR014001">
    <property type="entry name" value="Helicase_ATP-bd"/>
</dbReference>
<feature type="short sequence motif" description="Q motif" evidence="6">
    <location>
        <begin position="144"/>
        <end position="172"/>
    </location>
</feature>
<dbReference type="InterPro" id="IPR027417">
    <property type="entry name" value="P-loop_NTPase"/>
</dbReference>
<keyword evidence="5 7" id="KW-0694">RNA-binding</keyword>
<dbReference type="GO" id="GO:0003724">
    <property type="term" value="F:RNA helicase activity"/>
    <property type="evidence" value="ECO:0007669"/>
    <property type="project" value="UniProtKB-EC"/>
</dbReference>
<comment type="function">
    <text evidence="7">RNA helicase.</text>
</comment>
<reference evidence="12" key="1">
    <citation type="submission" date="2021-02" db="EMBL/GenBank/DDBJ databases">
        <authorList>
            <person name="Dougan E. K."/>
            <person name="Rhodes N."/>
            <person name="Thang M."/>
            <person name="Chan C."/>
        </authorList>
    </citation>
    <scope>NUCLEOTIDE SEQUENCE</scope>
</reference>
<sequence>MSAHSHMSFLCNMDRIPVPQDFCCSITGDVMMDPVCTVDGHTYERAAIRQWFSLGNRSSPKTNAVLPSIELTPNHALRCAIEAYLKERPEIERQQQDIEYACEITEDEVALKLSMKEAEIEALMSEVDGQRDHEEGWSAERFPECFEDMRLSENLLRGVYSIGLERPSKIQRQAVPPMIAGRDIIARAMYGWGNTTAFVVGALQSINITLRQCQAVILVRTNEVARKVYLKCLSLGQNMDVADVMDMGQLVVATLQECRKLIDRGDLQLDACRLLVMDEVDLMLQSTEQETYYVMKHFPRFTQLALFLDAGKDRLPAAVRKFRDKMMRRPLELDMQKDSIPAYHFCVDINEGDKLDWFCDFYENNEVSQFVFFCNTARKVRWLRDQLVEEGFSVSMLYGQLDFSQREKTLEDFCCGHTRVLVTTDNIAKRGYDFPHVRVVINFDVADSGEIYQHRARGLHYFSGRGVVISLVTPCEEAGIKKIEDSCQVCMETLPTLPMYVSNLLT</sequence>
<dbReference type="GO" id="GO:0016567">
    <property type="term" value="P:protein ubiquitination"/>
    <property type="evidence" value="ECO:0007669"/>
    <property type="project" value="InterPro"/>
</dbReference>
<dbReference type="GO" id="GO:0003723">
    <property type="term" value="F:RNA binding"/>
    <property type="evidence" value="ECO:0007669"/>
    <property type="project" value="UniProtKB-UniRule"/>
</dbReference>
<evidence type="ECO:0000256" key="2">
    <source>
        <dbReference type="ARBA" id="ARBA00022801"/>
    </source>
</evidence>
<dbReference type="SMART" id="SM00487">
    <property type="entry name" value="DEXDc"/>
    <property type="match status" value="1"/>
</dbReference>
<comment type="domain">
    <text evidence="7">The Q motif is unique to and characteristic of the DEAD box family of RNA helicases and controls ATP binding and hydrolysis.</text>
</comment>
<dbReference type="Pfam" id="PF00271">
    <property type="entry name" value="Helicase_C"/>
    <property type="match status" value="1"/>
</dbReference>
<dbReference type="CDD" id="cd16655">
    <property type="entry name" value="RING-Ubox_WDSUB1-like"/>
    <property type="match status" value="1"/>
</dbReference>
<dbReference type="GO" id="GO:0016787">
    <property type="term" value="F:hydrolase activity"/>
    <property type="evidence" value="ECO:0007669"/>
    <property type="project" value="UniProtKB-KW"/>
</dbReference>
<protein>
    <recommendedName>
        <fullName evidence="7">ATP-dependent RNA helicase</fullName>
        <ecNumber evidence="7">3.6.4.13</ecNumber>
    </recommendedName>
</protein>
<dbReference type="InterPro" id="IPR013083">
    <property type="entry name" value="Znf_RING/FYVE/PHD"/>
</dbReference>
<dbReference type="InterPro" id="IPR014014">
    <property type="entry name" value="RNA_helicase_DEAD_Q_motif"/>
</dbReference>
<evidence type="ECO:0000259" key="11">
    <source>
        <dbReference type="PROSITE" id="PS51698"/>
    </source>
</evidence>
<gene>
    <name evidence="12" type="primary">TIF1</name>
    <name evidence="12" type="ORF">SPIL2461_LOCUS18787</name>
</gene>
<accession>A0A812WL58</accession>
<comment type="caution">
    <text evidence="12">The sequence shown here is derived from an EMBL/GenBank/DDBJ whole genome shotgun (WGS) entry which is preliminary data.</text>
</comment>
<dbReference type="Pfam" id="PF00270">
    <property type="entry name" value="DEAD"/>
    <property type="match status" value="1"/>
</dbReference>
<dbReference type="InterPro" id="IPR011545">
    <property type="entry name" value="DEAD/DEAH_box_helicase_dom"/>
</dbReference>
<keyword evidence="4 7" id="KW-0067">ATP-binding</keyword>
<feature type="domain" description="DEAD-box RNA helicase Q" evidence="10">
    <location>
        <begin position="144"/>
        <end position="172"/>
    </location>
</feature>
<dbReference type="GO" id="GO:0004842">
    <property type="term" value="F:ubiquitin-protein transferase activity"/>
    <property type="evidence" value="ECO:0007669"/>
    <property type="project" value="InterPro"/>
</dbReference>
<dbReference type="SUPFAM" id="SSF52540">
    <property type="entry name" value="P-loop containing nucleoside triphosphate hydrolases"/>
    <property type="match status" value="1"/>
</dbReference>
<keyword evidence="1 7" id="KW-0547">Nucleotide-binding</keyword>
<dbReference type="Gene3D" id="3.30.40.10">
    <property type="entry name" value="Zinc/RING finger domain, C3HC4 (zinc finger)"/>
    <property type="match status" value="1"/>
</dbReference>
<dbReference type="EC" id="3.6.4.13" evidence="7"/>
<dbReference type="SMART" id="SM00504">
    <property type="entry name" value="Ubox"/>
    <property type="match status" value="1"/>
</dbReference>
<feature type="domain" description="Helicase C-terminal" evidence="9">
    <location>
        <begin position="354"/>
        <end position="505"/>
    </location>
</feature>
<dbReference type="EMBL" id="CAJNIZ010044066">
    <property type="protein sequence ID" value="CAE7677045.1"/>
    <property type="molecule type" value="Genomic_DNA"/>
</dbReference>
<dbReference type="InterPro" id="IPR003613">
    <property type="entry name" value="Ubox_domain"/>
</dbReference>
<proteinExistence type="inferred from homology"/>